<dbReference type="PANTHER" id="PTHR46390:SF1">
    <property type="entry name" value="MANNOSE-1-PHOSPHATE GUANYLYLTRANSFERASE"/>
    <property type="match status" value="1"/>
</dbReference>
<keyword evidence="3" id="KW-0548">Nucleotidyltransferase</keyword>
<dbReference type="InterPro" id="IPR014710">
    <property type="entry name" value="RmlC-like_jellyroll"/>
</dbReference>
<protein>
    <submittedName>
        <fullName evidence="3">Mannose-1-phosphate guanylyltransferase</fullName>
    </submittedName>
</protein>
<dbReference type="InterPro" id="IPR029044">
    <property type="entry name" value="Nucleotide-diphossugar_trans"/>
</dbReference>
<evidence type="ECO:0000313" key="3">
    <source>
        <dbReference type="EMBL" id="BCI64583.1"/>
    </source>
</evidence>
<dbReference type="AlphaFoldDB" id="A0A7G1HZX1"/>
<dbReference type="RefSeq" id="WP_200755111.1">
    <property type="nucleotide sequence ID" value="NZ_AP023322.1"/>
</dbReference>
<feature type="domain" description="Nucleotidyl transferase" evidence="1">
    <location>
        <begin position="3"/>
        <end position="269"/>
    </location>
</feature>
<dbReference type="Proteomes" id="UP000594042">
    <property type="component" value="Chromosome"/>
</dbReference>
<dbReference type="GO" id="GO:0009298">
    <property type="term" value="P:GDP-mannose biosynthetic process"/>
    <property type="evidence" value="ECO:0007669"/>
    <property type="project" value="TreeGrafter"/>
</dbReference>
<dbReference type="PANTHER" id="PTHR46390">
    <property type="entry name" value="MANNOSE-1-PHOSPHATE GUANYLYLTRANSFERASE"/>
    <property type="match status" value="1"/>
</dbReference>
<keyword evidence="4" id="KW-1185">Reference proteome</keyword>
<keyword evidence="3" id="KW-0808">Transferase</keyword>
<dbReference type="Gene3D" id="2.60.120.10">
    <property type="entry name" value="Jelly Rolls"/>
    <property type="match status" value="1"/>
</dbReference>
<gene>
    <name evidence="3" type="ORF">Cop2CBH44_29360</name>
</gene>
<dbReference type="Pfam" id="PF01050">
    <property type="entry name" value="MannoseP_isomer"/>
    <property type="match status" value="1"/>
</dbReference>
<reference evidence="4" key="1">
    <citation type="submission" date="2020-07" db="EMBL/GenBank/DDBJ databases">
        <title>Complete genome sequencing of Coprobacter sp. strain 2CBH44.</title>
        <authorList>
            <person name="Sakamoto M."/>
            <person name="Murakami T."/>
            <person name="Mori H."/>
        </authorList>
    </citation>
    <scope>NUCLEOTIDE SEQUENCE [LARGE SCALE GENOMIC DNA]</scope>
    <source>
        <strain evidence="4">2CBH44</strain>
    </source>
</reference>
<dbReference type="EMBL" id="AP023322">
    <property type="protein sequence ID" value="BCI64583.1"/>
    <property type="molecule type" value="Genomic_DNA"/>
</dbReference>
<dbReference type="GO" id="GO:0004475">
    <property type="term" value="F:mannose-1-phosphate guanylyltransferase (GTP) activity"/>
    <property type="evidence" value="ECO:0007669"/>
    <property type="project" value="TreeGrafter"/>
</dbReference>
<dbReference type="SUPFAM" id="SSF51182">
    <property type="entry name" value="RmlC-like cupins"/>
    <property type="match status" value="1"/>
</dbReference>
<dbReference type="Pfam" id="PF00483">
    <property type="entry name" value="NTP_transferase"/>
    <property type="match status" value="1"/>
</dbReference>
<name>A0A7G1HZX1_9BACT</name>
<dbReference type="InterPro" id="IPR051161">
    <property type="entry name" value="Mannose-6P_isomerase_type2"/>
</dbReference>
<sequence>MKIILLSGGSGKRLWPLSNHTRSKQFLRLLNSPEGGTESMVQRVVRQIREEGISDSVTIATSASQQEIITGQLGVDADIVTEPERRDTFPAIALACTYLAKEKLCNDNEAVIVMPCDSYTDANYFKTITQMATAVENNVADLVLMGIKPKYPSTKFGYIVPVRENADKSFLYVKGFTEKPDEEHAESLIADGALWNGGVFAFRLGYMTDIVKRYLDVHSFEELHSRYRELPKISFDYEVVEKAESIAVIPFNGQWKDLGTWNSLTEELTHYIGNVTAGKNVHNTHVINELNIPLLCFDIDNLIIAANYDGILVCGKESCEHIKDYVNELPSRPMYGECSWGTYKVVDFSTFAGGYQSLTQLLQLKAGFDISYRGHQYRDISWTCIDGSGTLVLNGQVRNIQRGDIIHIGKGHRYAVKAVSNLQIIEVQTGDRLTDNDVEYFDWNW</sequence>
<feature type="domain" description="Mannose-6-phosphate isomerase type II C-terminal" evidence="2">
    <location>
        <begin position="339"/>
        <end position="442"/>
    </location>
</feature>
<dbReference type="Gene3D" id="3.90.550.10">
    <property type="entry name" value="Spore Coat Polysaccharide Biosynthesis Protein SpsA, Chain A"/>
    <property type="match status" value="1"/>
</dbReference>
<evidence type="ECO:0000259" key="1">
    <source>
        <dbReference type="Pfam" id="PF00483"/>
    </source>
</evidence>
<dbReference type="InterPro" id="IPR005835">
    <property type="entry name" value="NTP_transferase_dom"/>
</dbReference>
<accession>A0A7G1HZX1</accession>
<evidence type="ECO:0000313" key="4">
    <source>
        <dbReference type="Proteomes" id="UP000594042"/>
    </source>
</evidence>
<organism evidence="3 4">
    <name type="scientific">Coprobacter secundus subsp. similis</name>
    <dbReference type="NCBI Taxonomy" id="2751153"/>
    <lineage>
        <taxon>Bacteria</taxon>
        <taxon>Pseudomonadati</taxon>
        <taxon>Bacteroidota</taxon>
        <taxon>Bacteroidia</taxon>
        <taxon>Bacteroidales</taxon>
        <taxon>Barnesiellaceae</taxon>
        <taxon>Coprobacter</taxon>
    </lineage>
</organism>
<dbReference type="KEGG" id="copr:Cop2CBH44_29360"/>
<dbReference type="GO" id="GO:0005976">
    <property type="term" value="P:polysaccharide metabolic process"/>
    <property type="evidence" value="ECO:0007669"/>
    <property type="project" value="InterPro"/>
</dbReference>
<evidence type="ECO:0000259" key="2">
    <source>
        <dbReference type="Pfam" id="PF01050"/>
    </source>
</evidence>
<dbReference type="SUPFAM" id="SSF53448">
    <property type="entry name" value="Nucleotide-diphospho-sugar transferases"/>
    <property type="match status" value="1"/>
</dbReference>
<dbReference type="InterPro" id="IPR011051">
    <property type="entry name" value="RmlC_Cupin_sf"/>
</dbReference>
<dbReference type="InterPro" id="IPR001538">
    <property type="entry name" value="Man6P_isomerase-2_C"/>
</dbReference>
<proteinExistence type="predicted"/>